<protein>
    <submittedName>
        <fullName evidence="3">5-bromo-4-chloroindolyl phosphate hydrolysis family protein</fullName>
    </submittedName>
</protein>
<evidence type="ECO:0000313" key="4">
    <source>
        <dbReference type="Proteomes" id="UP001179647"/>
    </source>
</evidence>
<sequence>MYYLKKILKIMLIIFVTIGLLGILFDTTISGFPKFLLILLFLLFLTRRRRRQAIQKNKHQLLPSLTAEKIHHYEETGMSEQQIAFFRETMAQTKDQIVQLEKNMHSASKLKAIDLRNDTVKAAKAMFKELVKEPNKLHLADQFLYTHLPNLVELTDKYLEIDAHELKNKNTYDALNKSAQVINDISELLAADYQKLVADDLDELEVEMTLAQRAIRRQKESDTPIPNEEEK</sequence>
<accession>A0AAF0CUI4</accession>
<keyword evidence="2" id="KW-1133">Transmembrane helix</keyword>
<dbReference type="AlphaFoldDB" id="A0AAF0CUI4"/>
<keyword evidence="2" id="KW-0472">Membrane</keyword>
<feature type="transmembrane region" description="Helical" evidence="2">
    <location>
        <begin position="31"/>
        <end position="46"/>
    </location>
</feature>
<evidence type="ECO:0000313" key="3">
    <source>
        <dbReference type="EMBL" id="WEG73145.1"/>
    </source>
</evidence>
<dbReference type="RefSeq" id="WP_275468949.1">
    <property type="nucleotide sequence ID" value="NZ_CP110232.1"/>
</dbReference>
<dbReference type="InterPro" id="IPR018770">
    <property type="entry name" value="ChloroindolylP_hydrolase"/>
</dbReference>
<name>A0AAF0CUI4_9ENTE</name>
<evidence type="ECO:0000256" key="1">
    <source>
        <dbReference type="SAM" id="Coils"/>
    </source>
</evidence>
<keyword evidence="4" id="KW-1185">Reference proteome</keyword>
<reference evidence="3" key="1">
    <citation type="submission" date="2022-10" db="EMBL/GenBank/DDBJ databases">
        <title>Vagococcus sp. isolated from poultry meat.</title>
        <authorList>
            <person name="Johansson P."/>
            <person name="Bjorkroth J."/>
        </authorList>
    </citation>
    <scope>NUCLEOTIDE SEQUENCE</scope>
    <source>
        <strain evidence="3">STAA11</strain>
    </source>
</reference>
<gene>
    <name evidence="3" type="ORF">OL234_09300</name>
</gene>
<dbReference type="EMBL" id="CP110232">
    <property type="protein sequence ID" value="WEG73145.1"/>
    <property type="molecule type" value="Genomic_DNA"/>
</dbReference>
<keyword evidence="2" id="KW-0812">Transmembrane</keyword>
<keyword evidence="1" id="KW-0175">Coiled coil</keyword>
<feature type="coiled-coil region" evidence="1">
    <location>
        <begin position="83"/>
        <end position="110"/>
    </location>
</feature>
<dbReference type="Pfam" id="PF10112">
    <property type="entry name" value="Halogen_Hydrol"/>
    <property type="match status" value="1"/>
</dbReference>
<organism evidence="3 4">
    <name type="scientific">Vagococcus intermedius</name>
    <dbReference type="NCBI Taxonomy" id="2991418"/>
    <lineage>
        <taxon>Bacteria</taxon>
        <taxon>Bacillati</taxon>
        <taxon>Bacillota</taxon>
        <taxon>Bacilli</taxon>
        <taxon>Lactobacillales</taxon>
        <taxon>Enterococcaceae</taxon>
        <taxon>Vagococcus</taxon>
    </lineage>
</organism>
<evidence type="ECO:0000256" key="2">
    <source>
        <dbReference type="SAM" id="Phobius"/>
    </source>
</evidence>
<dbReference type="KEGG" id="vie:OL234_09300"/>
<feature type="transmembrane region" description="Helical" evidence="2">
    <location>
        <begin position="7"/>
        <end position="25"/>
    </location>
</feature>
<dbReference type="Proteomes" id="UP001179647">
    <property type="component" value="Chromosome"/>
</dbReference>
<proteinExistence type="predicted"/>